<gene>
    <name evidence="2" type="ORF">BC781_105239</name>
</gene>
<accession>A0A315Z7Z5</accession>
<evidence type="ECO:0000256" key="1">
    <source>
        <dbReference type="SAM" id="MobiDB-lite"/>
    </source>
</evidence>
<name>A0A315Z7Z5_SEDFL</name>
<dbReference type="SUPFAM" id="SSF50956">
    <property type="entry name" value="Thermostable phytase (3-phytase)"/>
    <property type="match status" value="1"/>
</dbReference>
<dbReference type="RefSeq" id="WP_146201732.1">
    <property type="nucleotide sequence ID" value="NZ_QGDO01000005.1"/>
</dbReference>
<organism evidence="2 3">
    <name type="scientific">Sediminitomix flava</name>
    <dbReference type="NCBI Taxonomy" id="379075"/>
    <lineage>
        <taxon>Bacteria</taxon>
        <taxon>Pseudomonadati</taxon>
        <taxon>Bacteroidota</taxon>
        <taxon>Cytophagia</taxon>
        <taxon>Cytophagales</taxon>
        <taxon>Flammeovirgaceae</taxon>
        <taxon>Sediminitomix</taxon>
    </lineage>
</organism>
<evidence type="ECO:0000313" key="3">
    <source>
        <dbReference type="Proteomes" id="UP000245535"/>
    </source>
</evidence>
<proteinExistence type="predicted"/>
<reference evidence="2 3" key="1">
    <citation type="submission" date="2018-03" db="EMBL/GenBank/DDBJ databases">
        <title>Genomic Encyclopedia of Archaeal and Bacterial Type Strains, Phase II (KMG-II): from individual species to whole genera.</title>
        <authorList>
            <person name="Goeker M."/>
        </authorList>
    </citation>
    <scope>NUCLEOTIDE SEQUENCE [LARGE SCALE GENOMIC DNA]</scope>
    <source>
        <strain evidence="2 3">DSM 28229</strain>
    </source>
</reference>
<dbReference type="Proteomes" id="UP000245535">
    <property type="component" value="Unassembled WGS sequence"/>
</dbReference>
<comment type="caution">
    <text evidence="2">The sequence shown here is derived from an EMBL/GenBank/DDBJ whole genome shotgun (WGS) entry which is preliminary data.</text>
</comment>
<sequence length="332" mass="38381">MKKAHLTFLLILLVSITNCSKSAKNNEILDRNMFPHSKSFGFRFRQVLDQNHLYEEASGLCLSNQKKGLIWIHNDSDGENALFLINPSDGSYKGKLIIEGISNRDWEDICSSYDSTSKESIIYIADIGDNQNIFSTKYIYEIEEPKIPSYNDFIIKTKVKEIRKFFYPKDPHQDAESIFINPEEQRLYIINKNETVSSLYSIDLTLANHQVSAAKFETLIPLNYITSADYNSKRNWLILRNYNDIFLWKKDSIPFDQVFQSDPIRLVNKYEPQGEGICWNEDATGYFTIHEQGKGMPVGISFYKELQDQKNNATPTEGLPLETSKKLESYDN</sequence>
<keyword evidence="3" id="KW-1185">Reference proteome</keyword>
<feature type="compositionally biased region" description="Basic and acidic residues" evidence="1">
    <location>
        <begin position="323"/>
        <end position="332"/>
    </location>
</feature>
<protein>
    <submittedName>
        <fullName evidence="2">Uncharacterized protein</fullName>
    </submittedName>
</protein>
<evidence type="ECO:0000313" key="2">
    <source>
        <dbReference type="EMBL" id="PWJ40171.1"/>
    </source>
</evidence>
<dbReference type="OrthoDB" id="9798438at2"/>
<dbReference type="EMBL" id="QGDO01000005">
    <property type="protein sequence ID" value="PWJ40171.1"/>
    <property type="molecule type" value="Genomic_DNA"/>
</dbReference>
<feature type="region of interest" description="Disordered" evidence="1">
    <location>
        <begin position="311"/>
        <end position="332"/>
    </location>
</feature>
<dbReference type="AlphaFoldDB" id="A0A315Z7Z5"/>